<evidence type="ECO:0000256" key="3">
    <source>
        <dbReference type="SAM" id="SignalP"/>
    </source>
</evidence>
<dbReference type="PROSITE" id="PS50263">
    <property type="entry name" value="CN_HYDROLASE"/>
    <property type="match status" value="1"/>
</dbReference>
<protein>
    <submittedName>
        <fullName evidence="5">Pantetheinase</fullName>
    </submittedName>
</protein>
<dbReference type="InterPro" id="IPR003010">
    <property type="entry name" value="C-N_Hydrolase"/>
</dbReference>
<dbReference type="InterPro" id="IPR043957">
    <property type="entry name" value="Vanin_C"/>
</dbReference>
<keyword evidence="6" id="KW-1185">Reference proteome</keyword>
<dbReference type="PANTHER" id="PTHR10609">
    <property type="entry name" value="BIOTINIDASE-RELATED"/>
    <property type="match status" value="1"/>
</dbReference>
<dbReference type="Pfam" id="PF00795">
    <property type="entry name" value="CN_hydrolase"/>
    <property type="match status" value="1"/>
</dbReference>
<feature type="signal peptide" evidence="3">
    <location>
        <begin position="1"/>
        <end position="17"/>
    </location>
</feature>
<reference evidence="5 6" key="1">
    <citation type="journal article" date="2017" name="Nat. Ecol. Evol.">
        <title>Scallop genome provides insights into evolution of bilaterian karyotype and development.</title>
        <authorList>
            <person name="Wang S."/>
            <person name="Zhang J."/>
            <person name="Jiao W."/>
            <person name="Li J."/>
            <person name="Xun X."/>
            <person name="Sun Y."/>
            <person name="Guo X."/>
            <person name="Huan P."/>
            <person name="Dong B."/>
            <person name="Zhang L."/>
            <person name="Hu X."/>
            <person name="Sun X."/>
            <person name="Wang J."/>
            <person name="Zhao C."/>
            <person name="Wang Y."/>
            <person name="Wang D."/>
            <person name="Huang X."/>
            <person name="Wang R."/>
            <person name="Lv J."/>
            <person name="Li Y."/>
            <person name="Zhang Z."/>
            <person name="Liu B."/>
            <person name="Lu W."/>
            <person name="Hui Y."/>
            <person name="Liang J."/>
            <person name="Zhou Z."/>
            <person name="Hou R."/>
            <person name="Li X."/>
            <person name="Liu Y."/>
            <person name="Li H."/>
            <person name="Ning X."/>
            <person name="Lin Y."/>
            <person name="Zhao L."/>
            <person name="Xing Q."/>
            <person name="Dou J."/>
            <person name="Li Y."/>
            <person name="Mao J."/>
            <person name="Guo H."/>
            <person name="Dou H."/>
            <person name="Li T."/>
            <person name="Mu C."/>
            <person name="Jiang W."/>
            <person name="Fu Q."/>
            <person name="Fu X."/>
            <person name="Miao Y."/>
            <person name="Liu J."/>
            <person name="Yu Q."/>
            <person name="Li R."/>
            <person name="Liao H."/>
            <person name="Li X."/>
            <person name="Kong Y."/>
            <person name="Jiang Z."/>
            <person name="Chourrout D."/>
            <person name="Li R."/>
            <person name="Bao Z."/>
        </authorList>
    </citation>
    <scope>NUCLEOTIDE SEQUENCE [LARGE SCALE GENOMIC DNA]</scope>
    <source>
        <strain evidence="5 6">PY_sf001</strain>
    </source>
</reference>
<proteinExistence type="inferred from homology"/>
<evidence type="ECO:0000313" key="5">
    <source>
        <dbReference type="EMBL" id="OWF55145.1"/>
    </source>
</evidence>
<comment type="caution">
    <text evidence="5">The sequence shown here is derived from an EMBL/GenBank/DDBJ whole genome shotgun (WGS) entry which is preliminary data.</text>
</comment>
<dbReference type="AlphaFoldDB" id="A0A210R2K5"/>
<gene>
    <name evidence="5" type="ORF">KP79_PYT14517</name>
</gene>
<evidence type="ECO:0000256" key="1">
    <source>
        <dbReference type="ARBA" id="ARBA00008225"/>
    </source>
</evidence>
<dbReference type="PANTHER" id="PTHR10609:SF14">
    <property type="entry name" value="BIOTINIDASE"/>
    <property type="match status" value="1"/>
</dbReference>
<dbReference type="SUPFAM" id="SSF56317">
    <property type="entry name" value="Carbon-nitrogen hydrolase"/>
    <property type="match status" value="1"/>
</dbReference>
<evidence type="ECO:0000313" key="6">
    <source>
        <dbReference type="Proteomes" id="UP000242188"/>
    </source>
</evidence>
<accession>A0A210R2K5</accession>
<sequence length="517" mass="57880">MIIKFIYVAVLTSSVGGFLFQNETRTTFRAAVYEHAVHLFPSSSSTTRQTALANMMMNLEEYKRQADIAGGQDVDILVFPEMGIYGLGLSREGIAPYLENIIDPEKEVWSPCDYPHRYPNSEVQHFLSCLAKNNSLYIVANFGDRQPCSQSLDPNCQAQYQYNTDLVYDPRGILVAKYHKVNLYFEKSFDFPPVNKAVTFDTPFGVFALAICFDVLFYDPIIDLIINHGVRNVAFPTAWMDRLPFLSSIEYHSAFAAGMGVNMLAANINYPRMRFHGSGIYTPNGASRFIYNDQTASGKLLVSDLSVINKHGSVTLPPRTPTLKTPHVTGSIFKSKLHYDSYNLTLISGISGHATVCHNTICCQLNYSRQNTNETFAFGAFDGLHGRNGSYFMYLQVCTLLKCTRTGNTSCDDRNMQSQTMFNNVHITGYNFTSYIYPEVLLSQNGSLGLSIGRWTYSYGVLHAPTGYEAPLVSTSLYGRLYSTDDSNGRESCSIRLINRKSLITDLVVTLTCRISE</sequence>
<dbReference type="GO" id="GO:0016787">
    <property type="term" value="F:hydrolase activity"/>
    <property type="evidence" value="ECO:0007669"/>
    <property type="project" value="UniProtKB-KW"/>
</dbReference>
<organism evidence="5 6">
    <name type="scientific">Mizuhopecten yessoensis</name>
    <name type="common">Japanese scallop</name>
    <name type="synonym">Patinopecten yessoensis</name>
    <dbReference type="NCBI Taxonomy" id="6573"/>
    <lineage>
        <taxon>Eukaryota</taxon>
        <taxon>Metazoa</taxon>
        <taxon>Spiralia</taxon>
        <taxon>Lophotrochozoa</taxon>
        <taxon>Mollusca</taxon>
        <taxon>Bivalvia</taxon>
        <taxon>Autobranchia</taxon>
        <taxon>Pteriomorphia</taxon>
        <taxon>Pectinida</taxon>
        <taxon>Pectinoidea</taxon>
        <taxon>Pectinidae</taxon>
        <taxon>Mizuhopecten</taxon>
    </lineage>
</organism>
<name>A0A210R2K5_MIZYE</name>
<dbReference type="InterPro" id="IPR036526">
    <property type="entry name" value="C-N_Hydrolase_sf"/>
</dbReference>
<keyword evidence="2" id="KW-0378">Hydrolase</keyword>
<comment type="similarity">
    <text evidence="1">Belongs to the carbon-nitrogen hydrolase superfamily. BTD/VNN family.</text>
</comment>
<dbReference type="Pfam" id="PF19018">
    <property type="entry name" value="Vanin_C"/>
    <property type="match status" value="1"/>
</dbReference>
<feature type="chain" id="PRO_5012803960" evidence="3">
    <location>
        <begin position="18"/>
        <end position="517"/>
    </location>
</feature>
<keyword evidence="3" id="KW-0732">Signal</keyword>
<dbReference type="STRING" id="6573.A0A210R2K5"/>
<dbReference type="Proteomes" id="UP000242188">
    <property type="component" value="Unassembled WGS sequence"/>
</dbReference>
<evidence type="ECO:0000259" key="4">
    <source>
        <dbReference type="PROSITE" id="PS50263"/>
    </source>
</evidence>
<dbReference type="Gene3D" id="3.60.110.10">
    <property type="entry name" value="Carbon-nitrogen hydrolase"/>
    <property type="match status" value="1"/>
</dbReference>
<dbReference type="EMBL" id="NEDP02000756">
    <property type="protein sequence ID" value="OWF55145.1"/>
    <property type="molecule type" value="Genomic_DNA"/>
</dbReference>
<feature type="domain" description="CN hydrolase" evidence="4">
    <location>
        <begin position="37"/>
        <end position="307"/>
    </location>
</feature>
<dbReference type="InterPro" id="IPR040154">
    <property type="entry name" value="Biotinidase/VNN"/>
</dbReference>
<dbReference type="OrthoDB" id="10250282at2759"/>
<evidence type="ECO:0000256" key="2">
    <source>
        <dbReference type="ARBA" id="ARBA00022801"/>
    </source>
</evidence>